<accession>A0A9W6SHV8</accession>
<sequence length="225" mass="24922">MRLTGHRWRTVVHTARTPHLPGHPHRVIRPARPPAHASLRDGYLGWHMSVDKAAARDLALAWWLASRSPRSLIHLPLRSSPVTCGEEYGGRRLDLVLLHHGLGFPVSRWKAVRARAGVAAARTITLPERAFRAPEPGDRELTARREFRDRLAWDVAADTLFVVGSRLAFELAGESLRALAEDCPAHLAADPDAHCCAEIGLGRPRGMAGRNSYGELHVQICNRHA</sequence>
<gene>
    <name evidence="1" type="ORF">Afil01_10490</name>
</gene>
<evidence type="ECO:0000313" key="2">
    <source>
        <dbReference type="Proteomes" id="UP001165079"/>
    </source>
</evidence>
<keyword evidence="2" id="KW-1185">Reference proteome</keyword>
<name>A0A9W6SHV8_9ACTN</name>
<protein>
    <submittedName>
        <fullName evidence="1">Uncharacterized protein</fullName>
    </submittedName>
</protein>
<dbReference type="RefSeq" id="WP_285661427.1">
    <property type="nucleotide sequence ID" value="NZ_BSTX01000001.1"/>
</dbReference>
<organism evidence="1 2">
    <name type="scientific">Actinorhabdospora filicis</name>
    <dbReference type="NCBI Taxonomy" id="1785913"/>
    <lineage>
        <taxon>Bacteria</taxon>
        <taxon>Bacillati</taxon>
        <taxon>Actinomycetota</taxon>
        <taxon>Actinomycetes</taxon>
        <taxon>Micromonosporales</taxon>
        <taxon>Micromonosporaceae</taxon>
        <taxon>Actinorhabdospora</taxon>
    </lineage>
</organism>
<proteinExistence type="predicted"/>
<reference evidence="1" key="1">
    <citation type="submission" date="2023-03" db="EMBL/GenBank/DDBJ databases">
        <title>Actinorhabdospora filicis NBRC 111898.</title>
        <authorList>
            <person name="Ichikawa N."/>
            <person name="Sato H."/>
            <person name="Tonouchi N."/>
        </authorList>
    </citation>
    <scope>NUCLEOTIDE SEQUENCE</scope>
    <source>
        <strain evidence="1">NBRC 111898</strain>
    </source>
</reference>
<dbReference type="EMBL" id="BSTX01000001">
    <property type="protein sequence ID" value="GLZ76242.1"/>
    <property type="molecule type" value="Genomic_DNA"/>
</dbReference>
<comment type="caution">
    <text evidence="1">The sequence shown here is derived from an EMBL/GenBank/DDBJ whole genome shotgun (WGS) entry which is preliminary data.</text>
</comment>
<dbReference type="Proteomes" id="UP001165079">
    <property type="component" value="Unassembled WGS sequence"/>
</dbReference>
<dbReference type="AlphaFoldDB" id="A0A9W6SHV8"/>
<evidence type="ECO:0000313" key="1">
    <source>
        <dbReference type="EMBL" id="GLZ76242.1"/>
    </source>
</evidence>